<evidence type="ECO:0000313" key="2">
    <source>
        <dbReference type="Proteomes" id="UP000708208"/>
    </source>
</evidence>
<keyword evidence="2" id="KW-1185">Reference proteome</keyword>
<evidence type="ECO:0000313" key="1">
    <source>
        <dbReference type="EMBL" id="CAG7717744.1"/>
    </source>
</evidence>
<name>A0A8J2K0Y6_9HEXA</name>
<proteinExistence type="predicted"/>
<comment type="caution">
    <text evidence="1">The sequence shown here is derived from an EMBL/GenBank/DDBJ whole genome shotgun (WGS) entry which is preliminary data.</text>
</comment>
<gene>
    <name evidence="1" type="ORF">AFUS01_LOCUS7183</name>
</gene>
<feature type="non-terminal residue" evidence="1">
    <location>
        <position position="1"/>
    </location>
</feature>
<organism evidence="1 2">
    <name type="scientific">Allacma fusca</name>
    <dbReference type="NCBI Taxonomy" id="39272"/>
    <lineage>
        <taxon>Eukaryota</taxon>
        <taxon>Metazoa</taxon>
        <taxon>Ecdysozoa</taxon>
        <taxon>Arthropoda</taxon>
        <taxon>Hexapoda</taxon>
        <taxon>Collembola</taxon>
        <taxon>Symphypleona</taxon>
        <taxon>Sminthuridae</taxon>
        <taxon>Allacma</taxon>
    </lineage>
</organism>
<sequence>KNNIVFEKEQRTIAVCSFDSDSKTRSSTPYNFNRRI</sequence>
<dbReference type="Proteomes" id="UP000708208">
    <property type="component" value="Unassembled WGS sequence"/>
</dbReference>
<dbReference type="EMBL" id="CAJVCH010048260">
    <property type="protein sequence ID" value="CAG7717744.1"/>
    <property type="molecule type" value="Genomic_DNA"/>
</dbReference>
<reference evidence="1" key="1">
    <citation type="submission" date="2021-06" db="EMBL/GenBank/DDBJ databases">
        <authorList>
            <person name="Hodson N. C."/>
            <person name="Mongue J. A."/>
            <person name="Jaron S. K."/>
        </authorList>
    </citation>
    <scope>NUCLEOTIDE SEQUENCE</scope>
</reference>
<accession>A0A8J2K0Y6</accession>
<protein>
    <submittedName>
        <fullName evidence="1">Uncharacterized protein</fullName>
    </submittedName>
</protein>
<dbReference type="AlphaFoldDB" id="A0A8J2K0Y6"/>